<feature type="region of interest" description="Disordered" evidence="1">
    <location>
        <begin position="1"/>
        <end position="20"/>
    </location>
</feature>
<dbReference type="OrthoDB" id="2885854at2759"/>
<dbReference type="AlphaFoldDB" id="A0A815UUT1"/>
<dbReference type="Proteomes" id="UP000663852">
    <property type="component" value="Unassembled WGS sequence"/>
</dbReference>
<reference evidence="2" key="1">
    <citation type="submission" date="2021-02" db="EMBL/GenBank/DDBJ databases">
        <authorList>
            <person name="Nowell W R."/>
        </authorList>
    </citation>
    <scope>NUCLEOTIDE SEQUENCE</scope>
</reference>
<dbReference type="EMBL" id="CAJNOJ010000773">
    <property type="protein sequence ID" value="CAF1521151.1"/>
    <property type="molecule type" value="Genomic_DNA"/>
</dbReference>
<name>A0A815UUT1_ADIRI</name>
<comment type="caution">
    <text evidence="2">The sequence shown here is derived from an EMBL/GenBank/DDBJ whole genome shotgun (WGS) entry which is preliminary data.</text>
</comment>
<protein>
    <submittedName>
        <fullName evidence="2">Uncharacterized protein</fullName>
    </submittedName>
</protein>
<proteinExistence type="predicted"/>
<evidence type="ECO:0000313" key="3">
    <source>
        <dbReference type="Proteomes" id="UP000663852"/>
    </source>
</evidence>
<gene>
    <name evidence="2" type="ORF">EDS130_LOCUS43882</name>
</gene>
<evidence type="ECO:0000256" key="1">
    <source>
        <dbReference type="SAM" id="MobiDB-lite"/>
    </source>
</evidence>
<sequence>MTTSAPSSSKSDKTVPSHMKKSNLFYRRIYKTTIQALGQDYAKGNSSTSHTKDAGDFAPEGVDAFYVFDNEQEALDWGRCHTEGTAIKTYVIGTHVASLLGIASQLRAFATQLPHLPRLLIG</sequence>
<accession>A0A815UUT1</accession>
<evidence type="ECO:0000313" key="2">
    <source>
        <dbReference type="EMBL" id="CAF1521151.1"/>
    </source>
</evidence>
<organism evidence="2 3">
    <name type="scientific">Adineta ricciae</name>
    <name type="common">Rotifer</name>
    <dbReference type="NCBI Taxonomy" id="249248"/>
    <lineage>
        <taxon>Eukaryota</taxon>
        <taxon>Metazoa</taxon>
        <taxon>Spiralia</taxon>
        <taxon>Gnathifera</taxon>
        <taxon>Rotifera</taxon>
        <taxon>Eurotatoria</taxon>
        <taxon>Bdelloidea</taxon>
        <taxon>Adinetida</taxon>
        <taxon>Adinetidae</taxon>
        <taxon>Adineta</taxon>
    </lineage>
</organism>